<gene>
    <name evidence="1" type="ORF">HF327_021765</name>
</gene>
<name>A0A843BB40_9BURK</name>
<organism evidence="1 2">
    <name type="scientific">Comamonas suwonensis</name>
    <dbReference type="NCBI Taxonomy" id="2606214"/>
    <lineage>
        <taxon>Bacteria</taxon>
        <taxon>Pseudomonadati</taxon>
        <taxon>Pseudomonadota</taxon>
        <taxon>Betaproteobacteria</taxon>
        <taxon>Burkholderiales</taxon>
        <taxon>Comamonadaceae</taxon>
        <taxon>Comamonas</taxon>
    </lineage>
</organism>
<dbReference type="EMBL" id="JABBCQ020000047">
    <property type="protein sequence ID" value="MBI1627095.1"/>
    <property type="molecule type" value="Genomic_DNA"/>
</dbReference>
<keyword evidence="2" id="KW-1185">Reference proteome</keyword>
<comment type="caution">
    <text evidence="1">The sequence shown here is derived from an EMBL/GenBank/DDBJ whole genome shotgun (WGS) entry which is preliminary data.</text>
</comment>
<accession>A0A843BB40</accession>
<protein>
    <submittedName>
        <fullName evidence="1">Uncharacterized protein</fullName>
    </submittedName>
</protein>
<dbReference type="RefSeq" id="WP_198462431.1">
    <property type="nucleotide sequence ID" value="NZ_JABBCQ020000047.1"/>
</dbReference>
<proteinExistence type="predicted"/>
<dbReference type="Proteomes" id="UP000530032">
    <property type="component" value="Unassembled WGS sequence"/>
</dbReference>
<evidence type="ECO:0000313" key="1">
    <source>
        <dbReference type="EMBL" id="MBI1627095.1"/>
    </source>
</evidence>
<dbReference type="AlphaFoldDB" id="A0A843BB40"/>
<feature type="non-terminal residue" evidence="1">
    <location>
        <position position="338"/>
    </location>
</feature>
<evidence type="ECO:0000313" key="2">
    <source>
        <dbReference type="Proteomes" id="UP000530032"/>
    </source>
</evidence>
<reference evidence="1" key="1">
    <citation type="submission" date="2020-12" db="EMBL/GenBank/DDBJ databases">
        <title>Comamonas sp. nov., isolated from stream water.</title>
        <authorList>
            <person name="Park K.-H."/>
        </authorList>
    </citation>
    <scope>NUCLEOTIDE SEQUENCE</scope>
    <source>
        <strain evidence="1">EJ-4</strain>
    </source>
</reference>
<sequence length="338" mass="36805">MALPLWIFPPNWGSSVKETLEWLTDVLQSPSGAEQRRALRLAPRRSFSFEVLVHRAQRTRFDLWAHVLGAQPFALPIWADAQYLGGPVAAENSAIAASTAGYEFAAGGMAVLASEDWSISELVMVDQVSAGGLTLAAPALHAWPVGSRLLPARKALLQSLPEPVRMTDELARASVSFELLEPCAWPAELPATLYRGKPVLETRPDESNDLTLGYERLTQRLDNQVGIPRITDTSGYGFVLQQHAWALWGRDEHTAFRSLLYGLRGRQAAIWVPTHAADLVATGQVQGQTLQVQPCGYADLVTTGKARMGRQDVRIELATGEALHRRITAAAAGAALET</sequence>